<protein>
    <submittedName>
        <fullName evidence="1">Uncharacterized protein</fullName>
    </submittedName>
</protein>
<name>A0A9P6ARB3_9AGAM</name>
<comment type="caution">
    <text evidence="1">The sequence shown here is derived from an EMBL/GenBank/DDBJ whole genome shotgun (WGS) entry which is preliminary data.</text>
</comment>
<reference evidence="1" key="1">
    <citation type="journal article" date="2020" name="Nat. Commun.">
        <title>Large-scale genome sequencing of mycorrhizal fungi provides insights into the early evolution of symbiotic traits.</title>
        <authorList>
            <person name="Miyauchi S."/>
            <person name="Kiss E."/>
            <person name="Kuo A."/>
            <person name="Drula E."/>
            <person name="Kohler A."/>
            <person name="Sanchez-Garcia M."/>
            <person name="Morin E."/>
            <person name="Andreopoulos B."/>
            <person name="Barry K.W."/>
            <person name="Bonito G."/>
            <person name="Buee M."/>
            <person name="Carver A."/>
            <person name="Chen C."/>
            <person name="Cichocki N."/>
            <person name="Clum A."/>
            <person name="Culley D."/>
            <person name="Crous P.W."/>
            <person name="Fauchery L."/>
            <person name="Girlanda M."/>
            <person name="Hayes R.D."/>
            <person name="Keri Z."/>
            <person name="LaButti K."/>
            <person name="Lipzen A."/>
            <person name="Lombard V."/>
            <person name="Magnuson J."/>
            <person name="Maillard F."/>
            <person name="Murat C."/>
            <person name="Nolan M."/>
            <person name="Ohm R.A."/>
            <person name="Pangilinan J."/>
            <person name="Pereira M.F."/>
            <person name="Perotto S."/>
            <person name="Peter M."/>
            <person name="Pfister S."/>
            <person name="Riley R."/>
            <person name="Sitrit Y."/>
            <person name="Stielow J.B."/>
            <person name="Szollosi G."/>
            <person name="Zifcakova L."/>
            <person name="Stursova M."/>
            <person name="Spatafora J.W."/>
            <person name="Tedersoo L."/>
            <person name="Vaario L.M."/>
            <person name="Yamada A."/>
            <person name="Yan M."/>
            <person name="Wang P."/>
            <person name="Xu J."/>
            <person name="Bruns T."/>
            <person name="Baldrian P."/>
            <person name="Vilgalys R."/>
            <person name="Dunand C."/>
            <person name="Henrissat B."/>
            <person name="Grigoriev I.V."/>
            <person name="Hibbett D."/>
            <person name="Nagy L.G."/>
            <person name="Martin F.M."/>
        </authorList>
    </citation>
    <scope>NUCLEOTIDE SEQUENCE</scope>
    <source>
        <strain evidence="1">UP504</strain>
    </source>
</reference>
<accession>A0A9P6ARB3</accession>
<gene>
    <name evidence="1" type="ORF">BS47DRAFT_1364437</name>
</gene>
<dbReference type="OrthoDB" id="3261690at2759"/>
<evidence type="ECO:0000313" key="1">
    <source>
        <dbReference type="EMBL" id="KAF9510530.1"/>
    </source>
</evidence>
<dbReference type="AlphaFoldDB" id="A0A9P6ARB3"/>
<proteinExistence type="predicted"/>
<evidence type="ECO:0000313" key="2">
    <source>
        <dbReference type="Proteomes" id="UP000886523"/>
    </source>
</evidence>
<organism evidence="1 2">
    <name type="scientific">Hydnum rufescens UP504</name>
    <dbReference type="NCBI Taxonomy" id="1448309"/>
    <lineage>
        <taxon>Eukaryota</taxon>
        <taxon>Fungi</taxon>
        <taxon>Dikarya</taxon>
        <taxon>Basidiomycota</taxon>
        <taxon>Agaricomycotina</taxon>
        <taxon>Agaricomycetes</taxon>
        <taxon>Cantharellales</taxon>
        <taxon>Hydnaceae</taxon>
        <taxon>Hydnum</taxon>
    </lineage>
</organism>
<keyword evidence="2" id="KW-1185">Reference proteome</keyword>
<sequence length="223" mass="25408">MNEELEELGATTPDNLTCWADWTLVVECLQWVDSGWQFNVHMITNWPATGCAEHSLLYCISPMTHQQGHLDCVNGCDGNPWVNQDQDDHDTLGPIVSTGMFHMCSLQLSDESIILHMSQQASGIILPEFTAQQMARFQGQKTMVLSENDDSGELDDKEINLPEQFSTIWCSFPYQILRALPTPRGRHSLSVYHHFQENGGDDEEEEDPAPLDENWMQYMNQMN</sequence>
<dbReference type="EMBL" id="MU129014">
    <property type="protein sequence ID" value="KAF9510530.1"/>
    <property type="molecule type" value="Genomic_DNA"/>
</dbReference>
<dbReference type="Proteomes" id="UP000886523">
    <property type="component" value="Unassembled WGS sequence"/>
</dbReference>